<evidence type="ECO:0000256" key="5">
    <source>
        <dbReference type="ARBA" id="ARBA00022990"/>
    </source>
</evidence>
<dbReference type="AlphaFoldDB" id="A0A9P0JB30"/>
<dbReference type="GO" id="GO:0046982">
    <property type="term" value="F:protein heterodimerization activity"/>
    <property type="evidence" value="ECO:0007669"/>
    <property type="project" value="InterPro"/>
</dbReference>
<evidence type="ECO:0000256" key="3">
    <source>
        <dbReference type="ARBA" id="ARBA00022679"/>
    </source>
</evidence>
<feature type="transmembrane region" description="Helical" evidence="14">
    <location>
        <begin position="7"/>
        <end position="26"/>
    </location>
</feature>
<dbReference type="InterPro" id="IPR050568">
    <property type="entry name" value="Transcr_DNA_Rep_Reg"/>
</dbReference>
<evidence type="ECO:0000256" key="11">
    <source>
        <dbReference type="ARBA" id="ARBA00071805"/>
    </source>
</evidence>
<comment type="subunit">
    <text evidence="10">Heterodimer with POLE3; binds to DNA. Component of the CHRAC ISWI chromatin remodeling complex at least composed of SMARCA5/SNF2H, BAZ1A/ACF1, CHRAC1 and POLE3; the complex preferentially binds DNA through the CHRAC1-POLE3 heterodimer and possesses ATP-dependent nucleosome-remodeling activity. Within the complex, the heterodimer with POLE3 interacts with SMARCA5/SNF2H; the interaction is direct and enhances nucleosome sliding activity by the SMARCA5/SNF2H and BAZ1A/ACF1 interaction. Within the complex, the heterodimer with POLE3 interacts with BAZ1A/ACF1; the interactions are direct.</text>
</comment>
<dbReference type="GO" id="GO:0003677">
    <property type="term" value="F:DNA binding"/>
    <property type="evidence" value="ECO:0007669"/>
    <property type="project" value="UniProtKB-KW"/>
</dbReference>
<comment type="function">
    <text evidence="9">Forms a complex with DNA polymerase epsilon subunit POLE3 and binds naked DNA, which is then incorporated into chromatin, aided by the nucleosome remodeling activity of ISWI/SNF2H and ACF1. Does not enhance nucleosome sliding activity of the ACF-5 ISWI chromatin remodeling complex.</text>
</comment>
<keyword evidence="14" id="KW-0472">Membrane</keyword>
<feature type="domain" description="Transcription factor CBF/NF-Y/archaeal histone" evidence="15">
    <location>
        <begin position="50"/>
        <end position="95"/>
    </location>
</feature>
<evidence type="ECO:0000256" key="6">
    <source>
        <dbReference type="ARBA" id="ARBA00023054"/>
    </source>
</evidence>
<dbReference type="SUPFAM" id="SSF47113">
    <property type="entry name" value="Histone-fold"/>
    <property type="match status" value="1"/>
</dbReference>
<dbReference type="PANTHER" id="PTHR10252:SF54">
    <property type="entry name" value="CHROMATIN ACCESSIBILITY COMPLEX PROTEIN 1"/>
    <property type="match status" value="1"/>
</dbReference>
<keyword evidence="14" id="KW-0812">Transmembrane</keyword>
<keyword evidence="3" id="KW-0808">Transferase</keyword>
<sequence length="164" mass="18566">MSALNSEYYFCIYITFFFALNMYFILDPSTSTDQNDPNENKSKTPKSKGMHLPISRVRTIMKSTPDIENIGLPALHVVTKATELFIQKLVQDALKGQRHLKYNDLAKAVEENENMDFLREVLPKKITMAEYYKLVGKESSEVGEDNDNGSQTAHSSTSSMLSDN</sequence>
<proteinExistence type="predicted"/>
<comment type="subcellular location">
    <subcellularLocation>
        <location evidence="1">Nucleus</location>
    </subcellularLocation>
</comment>
<evidence type="ECO:0000256" key="9">
    <source>
        <dbReference type="ARBA" id="ARBA00059032"/>
    </source>
</evidence>
<reference evidence="16" key="1">
    <citation type="submission" date="2022-02" db="EMBL/GenBank/DDBJ databases">
        <authorList>
            <person name="King R."/>
        </authorList>
    </citation>
    <scope>NUCLEOTIDE SEQUENCE</scope>
</reference>
<evidence type="ECO:0000256" key="14">
    <source>
        <dbReference type="SAM" id="Phobius"/>
    </source>
</evidence>
<evidence type="ECO:0000256" key="10">
    <source>
        <dbReference type="ARBA" id="ARBA00062516"/>
    </source>
</evidence>
<gene>
    <name evidence="16" type="ORF">APHIGO_LOCUS9613</name>
</gene>
<dbReference type="Gene3D" id="1.10.20.10">
    <property type="entry name" value="Histone, subunit A"/>
    <property type="match status" value="1"/>
</dbReference>
<dbReference type="GO" id="GO:0016779">
    <property type="term" value="F:nucleotidyltransferase activity"/>
    <property type="evidence" value="ECO:0007669"/>
    <property type="project" value="UniProtKB-KW"/>
</dbReference>
<dbReference type="Pfam" id="PF00808">
    <property type="entry name" value="CBFD_NFYB_HMF"/>
    <property type="match status" value="1"/>
</dbReference>
<evidence type="ECO:0000259" key="15">
    <source>
        <dbReference type="Pfam" id="PF00808"/>
    </source>
</evidence>
<evidence type="ECO:0000256" key="8">
    <source>
        <dbReference type="ARBA" id="ARBA00023242"/>
    </source>
</evidence>
<evidence type="ECO:0000256" key="2">
    <source>
        <dbReference type="ARBA" id="ARBA00022553"/>
    </source>
</evidence>
<protein>
    <recommendedName>
        <fullName evidence="11">Chromatin accessibility complex protein 1</fullName>
    </recommendedName>
    <alternativeName>
        <fullName evidence="12">DNA polymerase epsilon subunit p15</fullName>
    </alternativeName>
</protein>
<keyword evidence="5" id="KW-0007">Acetylation</keyword>
<evidence type="ECO:0000313" key="17">
    <source>
        <dbReference type="Proteomes" id="UP001154329"/>
    </source>
</evidence>
<dbReference type="CDD" id="cd22924">
    <property type="entry name" value="HFD_CHRAC1-like"/>
    <property type="match status" value="1"/>
</dbReference>
<keyword evidence="4" id="KW-0548">Nucleotidyltransferase</keyword>
<name>A0A9P0JB30_APHGO</name>
<keyword evidence="7" id="KW-0238">DNA-binding</keyword>
<evidence type="ECO:0000256" key="4">
    <source>
        <dbReference type="ARBA" id="ARBA00022695"/>
    </source>
</evidence>
<dbReference type="EMBL" id="OU899036">
    <property type="protein sequence ID" value="CAH1733281.1"/>
    <property type="molecule type" value="Genomic_DNA"/>
</dbReference>
<keyword evidence="6" id="KW-0175">Coiled coil</keyword>
<feature type="compositionally biased region" description="Polar residues" evidence="13">
    <location>
        <begin position="148"/>
        <end position="164"/>
    </location>
</feature>
<dbReference type="GO" id="GO:0008623">
    <property type="term" value="C:CHRAC"/>
    <property type="evidence" value="ECO:0007669"/>
    <property type="project" value="TreeGrafter"/>
</dbReference>
<reference evidence="16" key="2">
    <citation type="submission" date="2022-10" db="EMBL/GenBank/DDBJ databases">
        <authorList>
            <consortium name="ENA_rothamsted_submissions"/>
            <consortium name="culmorum"/>
            <person name="King R."/>
        </authorList>
    </citation>
    <scope>NUCLEOTIDE SEQUENCE</scope>
</reference>
<dbReference type="GO" id="GO:0006338">
    <property type="term" value="P:chromatin remodeling"/>
    <property type="evidence" value="ECO:0007669"/>
    <property type="project" value="TreeGrafter"/>
</dbReference>
<evidence type="ECO:0000256" key="12">
    <source>
        <dbReference type="ARBA" id="ARBA00083235"/>
    </source>
</evidence>
<evidence type="ECO:0000256" key="7">
    <source>
        <dbReference type="ARBA" id="ARBA00023125"/>
    </source>
</evidence>
<dbReference type="InterPro" id="IPR003958">
    <property type="entry name" value="CBFA_NFYB_domain"/>
</dbReference>
<keyword evidence="8" id="KW-0539">Nucleus</keyword>
<keyword evidence="14" id="KW-1133">Transmembrane helix</keyword>
<feature type="region of interest" description="Disordered" evidence="13">
    <location>
        <begin position="138"/>
        <end position="164"/>
    </location>
</feature>
<keyword evidence="2" id="KW-0597">Phosphoprotein</keyword>
<evidence type="ECO:0000313" key="16">
    <source>
        <dbReference type="EMBL" id="CAH1733281.1"/>
    </source>
</evidence>
<dbReference type="PANTHER" id="PTHR10252">
    <property type="entry name" value="HISTONE-LIKE TRANSCRIPTION FACTOR CCAAT-RELATED"/>
    <property type="match status" value="1"/>
</dbReference>
<dbReference type="FunFam" id="1.10.20.10:FF:000048">
    <property type="entry name" value="Chromatin accessibility complex subunit 1"/>
    <property type="match status" value="1"/>
</dbReference>
<evidence type="ECO:0000256" key="13">
    <source>
        <dbReference type="SAM" id="MobiDB-lite"/>
    </source>
</evidence>
<dbReference type="Proteomes" id="UP001154329">
    <property type="component" value="Chromosome 3"/>
</dbReference>
<dbReference type="InterPro" id="IPR009072">
    <property type="entry name" value="Histone-fold"/>
</dbReference>
<evidence type="ECO:0000256" key="1">
    <source>
        <dbReference type="ARBA" id="ARBA00004123"/>
    </source>
</evidence>
<accession>A0A9P0JB30</accession>
<organism evidence="16 17">
    <name type="scientific">Aphis gossypii</name>
    <name type="common">Cotton aphid</name>
    <dbReference type="NCBI Taxonomy" id="80765"/>
    <lineage>
        <taxon>Eukaryota</taxon>
        <taxon>Metazoa</taxon>
        <taxon>Ecdysozoa</taxon>
        <taxon>Arthropoda</taxon>
        <taxon>Hexapoda</taxon>
        <taxon>Insecta</taxon>
        <taxon>Pterygota</taxon>
        <taxon>Neoptera</taxon>
        <taxon>Paraneoptera</taxon>
        <taxon>Hemiptera</taxon>
        <taxon>Sternorrhyncha</taxon>
        <taxon>Aphidomorpha</taxon>
        <taxon>Aphidoidea</taxon>
        <taxon>Aphididae</taxon>
        <taxon>Aphidini</taxon>
        <taxon>Aphis</taxon>
        <taxon>Aphis</taxon>
    </lineage>
</organism>
<keyword evidence="17" id="KW-1185">Reference proteome</keyword>
<dbReference type="GO" id="GO:0006261">
    <property type="term" value="P:DNA-templated DNA replication"/>
    <property type="evidence" value="ECO:0007669"/>
    <property type="project" value="TreeGrafter"/>
</dbReference>